<dbReference type="PATRIC" id="fig|1423140.3.peg.4228"/>
<evidence type="ECO:0000259" key="5">
    <source>
        <dbReference type="Pfam" id="PF00171"/>
    </source>
</evidence>
<evidence type="ECO:0000313" key="7">
    <source>
        <dbReference type="Proteomes" id="UP000035035"/>
    </source>
</evidence>
<dbReference type="GO" id="GO:0016620">
    <property type="term" value="F:oxidoreductase activity, acting on the aldehyde or oxo group of donors, NAD or NADP as acceptor"/>
    <property type="evidence" value="ECO:0007669"/>
    <property type="project" value="InterPro"/>
</dbReference>
<dbReference type="FunFam" id="3.40.605.10:FF:000007">
    <property type="entry name" value="NAD/NADP-dependent betaine aldehyde dehydrogenase"/>
    <property type="match status" value="1"/>
</dbReference>
<gene>
    <name evidence="6" type="ORF">V525_21305</name>
</gene>
<dbReference type="PANTHER" id="PTHR42804">
    <property type="entry name" value="ALDEHYDE DEHYDROGENASE"/>
    <property type="match status" value="1"/>
</dbReference>
<keyword evidence="7" id="KW-1185">Reference proteome</keyword>
<evidence type="ECO:0000313" key="6">
    <source>
        <dbReference type="EMBL" id="ETA04655.1"/>
    </source>
</evidence>
<evidence type="ECO:0000256" key="1">
    <source>
        <dbReference type="ARBA" id="ARBA00009986"/>
    </source>
</evidence>
<dbReference type="RefSeq" id="WP_051405920.1">
    <property type="nucleotide sequence ID" value="NZ_KI629800.1"/>
</dbReference>
<protein>
    <submittedName>
        <fullName evidence="6">Aldehyde dehydrogenase</fullName>
    </submittedName>
</protein>
<keyword evidence="2 4" id="KW-0560">Oxidoreductase</keyword>
<dbReference type="InterPro" id="IPR029510">
    <property type="entry name" value="Ald_DH_CS_GLU"/>
</dbReference>
<name>W9DEA2_9ACTN</name>
<dbReference type="InterPro" id="IPR016163">
    <property type="entry name" value="Ald_DH_C"/>
</dbReference>
<dbReference type="PROSITE" id="PS00687">
    <property type="entry name" value="ALDEHYDE_DEHYDR_GLU"/>
    <property type="match status" value="1"/>
</dbReference>
<comment type="similarity">
    <text evidence="1 4">Belongs to the aldehyde dehydrogenase family.</text>
</comment>
<dbReference type="Proteomes" id="UP000035035">
    <property type="component" value="Unassembled WGS sequence"/>
</dbReference>
<dbReference type="InterPro" id="IPR016162">
    <property type="entry name" value="Ald_DH_N"/>
</dbReference>
<feature type="active site" evidence="3">
    <location>
        <position position="261"/>
    </location>
</feature>
<dbReference type="PANTHER" id="PTHR42804:SF1">
    <property type="entry name" value="ALDEHYDE DEHYDROGENASE-RELATED"/>
    <property type="match status" value="1"/>
</dbReference>
<sequence length="491" mass="50668">MTSTLEPTSAGPVADKAAIYLAGRWQEPVAGEQITVVNPATGSPVAKLAAAGIDEADRAVVAAREALDSGVWAGRDATERAATLVAIADALDARTDSLVSVLIADLGLPRSFAEFVNQTAAQIWRDVADLATELRTEEVRTGAGYKTLIRREPVGVVAAIVPFNAPTALAAAKIAPALLAGCSVVVKADPYTPLASYILAEVFDEVGLPPGVISVLPAGREVGAHLVAHPGVDFVSFTGSTVSGRAVMKSAADHMARMTLELGGKSAAVILDDADPAAVLPMLVPLALGQSSQVCTALTRLLVSEENHDMWAELLAGAFASLPVGDPASPDTVIGPLVNADAVTRCERFVAEAVEEGATVLTGGERLSLPGMENGYFFAPTLLDGVRPDSTVAQNEVFGPVISLITYTDVDDAVRIANGTDFGLAAAVFGTDVDRALGLADRLDAGVVAVNTPGTAMAQPFGGYKQSGIGREGGPEGLDHFFEVKQIRVPE</sequence>
<feature type="domain" description="Aldehyde dehydrogenase" evidence="5">
    <location>
        <begin position="25"/>
        <end position="487"/>
    </location>
</feature>
<dbReference type="Gene3D" id="3.40.605.10">
    <property type="entry name" value="Aldehyde Dehydrogenase, Chain A, domain 1"/>
    <property type="match status" value="1"/>
</dbReference>
<comment type="caution">
    <text evidence="6">The sequence shown here is derived from an EMBL/GenBank/DDBJ whole genome shotgun (WGS) entry which is preliminary data.</text>
</comment>
<evidence type="ECO:0000256" key="2">
    <source>
        <dbReference type="ARBA" id="ARBA00023002"/>
    </source>
</evidence>
<dbReference type="InterPro" id="IPR016161">
    <property type="entry name" value="Ald_DH/histidinol_DH"/>
</dbReference>
<dbReference type="SUPFAM" id="SSF53720">
    <property type="entry name" value="ALDH-like"/>
    <property type="match status" value="1"/>
</dbReference>
<proteinExistence type="inferred from homology"/>
<dbReference type="AlphaFoldDB" id="W9DEA2"/>
<dbReference type="InterPro" id="IPR015590">
    <property type="entry name" value="Aldehyde_DH_dom"/>
</dbReference>
<reference evidence="6 7" key="1">
    <citation type="journal article" date="2014" name="Genome Announc.">
        <title>Draft Genome Sequence of Gordonia alkanivorans Strain CGMCC6845, a Halotolerant Hydrocarbon-Degrading Bacterium.</title>
        <authorList>
            <person name="Wang X."/>
            <person name="Jin D."/>
            <person name="Zhou L."/>
            <person name="Wu L."/>
            <person name="An W."/>
            <person name="Zhao L."/>
        </authorList>
    </citation>
    <scope>NUCLEOTIDE SEQUENCE [LARGE SCALE GENOMIC DNA]</scope>
    <source>
        <strain evidence="6 7">CGMCC 6845</strain>
    </source>
</reference>
<accession>W9DEA2</accession>
<dbReference type="Gene3D" id="3.40.309.10">
    <property type="entry name" value="Aldehyde Dehydrogenase, Chain A, domain 2"/>
    <property type="match status" value="1"/>
</dbReference>
<evidence type="ECO:0000256" key="4">
    <source>
        <dbReference type="RuleBase" id="RU003345"/>
    </source>
</evidence>
<dbReference type="Pfam" id="PF00171">
    <property type="entry name" value="Aldedh"/>
    <property type="match status" value="1"/>
</dbReference>
<evidence type="ECO:0000256" key="3">
    <source>
        <dbReference type="PROSITE-ProRule" id="PRU10007"/>
    </source>
</evidence>
<organism evidence="6 7">
    <name type="scientific">Gordonia alkanivorans CGMCC 6845</name>
    <dbReference type="NCBI Taxonomy" id="1423140"/>
    <lineage>
        <taxon>Bacteria</taxon>
        <taxon>Bacillati</taxon>
        <taxon>Actinomycetota</taxon>
        <taxon>Actinomycetes</taxon>
        <taxon>Mycobacteriales</taxon>
        <taxon>Gordoniaceae</taxon>
        <taxon>Gordonia</taxon>
    </lineage>
</organism>
<dbReference type="HOGENOM" id="CLU_005391_0_0_11"/>
<dbReference type="EMBL" id="AYXO01000073">
    <property type="protein sequence ID" value="ETA04655.1"/>
    <property type="molecule type" value="Genomic_DNA"/>
</dbReference>